<evidence type="ECO:0000313" key="2">
    <source>
        <dbReference type="Proteomes" id="UP000484885"/>
    </source>
</evidence>
<protein>
    <recommendedName>
        <fullName evidence="3">Class I SAM-dependent methyltransferase</fullName>
    </recommendedName>
</protein>
<evidence type="ECO:0000313" key="1">
    <source>
        <dbReference type="EMBL" id="NDY95129.1"/>
    </source>
</evidence>
<dbReference type="RefSeq" id="WP_164210531.1">
    <property type="nucleotide sequence ID" value="NZ_JAAGSC010000037.1"/>
</dbReference>
<gene>
    <name evidence="1" type="ORF">G3I74_05245</name>
</gene>
<dbReference type="Proteomes" id="UP000484885">
    <property type="component" value="Unassembled WGS sequence"/>
</dbReference>
<evidence type="ECO:0008006" key="3">
    <source>
        <dbReference type="Google" id="ProtNLM"/>
    </source>
</evidence>
<accession>A0A845VCX6</accession>
<dbReference type="AlphaFoldDB" id="A0A845VCX6"/>
<name>A0A845VCX6_9GAMM</name>
<comment type="caution">
    <text evidence="1">The sequence shown here is derived from an EMBL/GenBank/DDBJ whole genome shotgun (WGS) entry which is preliminary data.</text>
</comment>
<dbReference type="EMBL" id="JAAGSC010000037">
    <property type="protein sequence ID" value="NDY95129.1"/>
    <property type="molecule type" value="Genomic_DNA"/>
</dbReference>
<reference evidence="1 2" key="1">
    <citation type="submission" date="2020-02" db="EMBL/GenBank/DDBJ databases">
        <authorList>
            <person name="Zhang X.-Y."/>
        </authorList>
    </citation>
    <scope>NUCLEOTIDE SEQUENCE [LARGE SCALE GENOMIC DNA]</scope>
    <source>
        <strain evidence="1 2">C33</strain>
    </source>
</reference>
<dbReference type="SUPFAM" id="SSF53335">
    <property type="entry name" value="S-adenosyl-L-methionine-dependent methyltransferases"/>
    <property type="match status" value="1"/>
</dbReference>
<dbReference type="Gene3D" id="3.40.50.150">
    <property type="entry name" value="Vaccinia Virus protein VP39"/>
    <property type="match status" value="1"/>
</dbReference>
<dbReference type="InterPro" id="IPR029063">
    <property type="entry name" value="SAM-dependent_MTases_sf"/>
</dbReference>
<proteinExistence type="predicted"/>
<keyword evidence="2" id="KW-1185">Reference proteome</keyword>
<sequence length="246" mass="28116">MRNSSYSSLRTRLWTRRLFNPFLEKASLWLAPAASLQARELLYQNIVHRDLDRLGIDLPLYPVRSAATYSYLYLLLRLVQETGPLRILELGAGLSTVLLDRLREHFGLELTSLEHDEDWVERIRKQGASAVVHAPLVERSLQDYSARVYDSSVLSSGSRFNVLLVDGPRRSRRRSRWTALEFIEGWLEEDFVIVFDDAERPGEIDTISAALRLLDQRGIGYGGHLTRSVNSQFVIATEGFQAALHF</sequence>
<organism evidence="1 2">
    <name type="scientific">Wenzhouxiangella limi</name>
    <dbReference type="NCBI Taxonomy" id="2707351"/>
    <lineage>
        <taxon>Bacteria</taxon>
        <taxon>Pseudomonadati</taxon>
        <taxon>Pseudomonadota</taxon>
        <taxon>Gammaproteobacteria</taxon>
        <taxon>Chromatiales</taxon>
        <taxon>Wenzhouxiangellaceae</taxon>
        <taxon>Wenzhouxiangella</taxon>
    </lineage>
</organism>